<organism evidence="6 7">
    <name type="scientific">Hypsizygus marmoreus</name>
    <name type="common">White beech mushroom</name>
    <name type="synonym">Agaricus marmoreus</name>
    <dbReference type="NCBI Taxonomy" id="39966"/>
    <lineage>
        <taxon>Eukaryota</taxon>
        <taxon>Fungi</taxon>
        <taxon>Dikarya</taxon>
        <taxon>Basidiomycota</taxon>
        <taxon>Agaricomycotina</taxon>
        <taxon>Agaricomycetes</taxon>
        <taxon>Agaricomycetidae</taxon>
        <taxon>Agaricales</taxon>
        <taxon>Tricholomatineae</taxon>
        <taxon>Lyophyllaceae</taxon>
        <taxon>Hypsizygus</taxon>
    </lineage>
</organism>
<keyword evidence="2" id="KW-0472">Membrane</keyword>
<dbReference type="AlphaFoldDB" id="A0A369JVV5"/>
<keyword evidence="1" id="KW-0962">Peroxisome biogenesis</keyword>
<evidence type="ECO:0000256" key="3">
    <source>
        <dbReference type="ARBA" id="ARBA00023140"/>
    </source>
</evidence>
<proteinExistence type="predicted"/>
<dbReference type="InParanoid" id="A0A369JVV5"/>
<gene>
    <name evidence="6" type="ORF">Hypma_006765</name>
</gene>
<name>A0A369JVV5_HYPMA</name>
<evidence type="ECO:0000256" key="5">
    <source>
        <dbReference type="SAM" id="MobiDB-lite"/>
    </source>
</evidence>
<keyword evidence="3" id="KW-0576">Peroxisome</keyword>
<dbReference type="GO" id="GO:0016559">
    <property type="term" value="P:peroxisome fission"/>
    <property type="evidence" value="ECO:0007669"/>
    <property type="project" value="InterPro"/>
</dbReference>
<comment type="subcellular location">
    <subcellularLocation>
        <location evidence="4">Peroxisome membrane</location>
    </subcellularLocation>
</comment>
<evidence type="ECO:0000256" key="1">
    <source>
        <dbReference type="ARBA" id="ARBA00022593"/>
    </source>
</evidence>
<protein>
    <submittedName>
        <fullName evidence="6">Uncharacterized protein</fullName>
    </submittedName>
</protein>
<dbReference type="Pfam" id="PF05648">
    <property type="entry name" value="PEX11"/>
    <property type="match status" value="1"/>
</dbReference>
<evidence type="ECO:0000256" key="2">
    <source>
        <dbReference type="ARBA" id="ARBA00023136"/>
    </source>
</evidence>
<comment type="caution">
    <text evidence="6">The sequence shown here is derived from an EMBL/GenBank/DDBJ whole genome shotgun (WGS) entry which is preliminary data.</text>
</comment>
<reference evidence="6" key="1">
    <citation type="submission" date="2018-04" db="EMBL/GenBank/DDBJ databases">
        <title>Whole genome sequencing of Hypsizygus marmoreus.</title>
        <authorList>
            <person name="Choi I.-G."/>
            <person name="Min B."/>
            <person name="Kim J.-G."/>
            <person name="Kim S."/>
            <person name="Oh Y.-L."/>
            <person name="Kong W.-S."/>
            <person name="Park H."/>
            <person name="Jeong J."/>
            <person name="Song E.-S."/>
        </authorList>
    </citation>
    <scope>NUCLEOTIDE SEQUENCE [LARGE SCALE GENOMIC DNA]</scope>
    <source>
        <strain evidence="6">51987-8</strain>
    </source>
</reference>
<feature type="region of interest" description="Disordered" evidence="5">
    <location>
        <begin position="283"/>
        <end position="313"/>
    </location>
</feature>
<dbReference type="OrthoDB" id="10005898at2759"/>
<dbReference type="PANTHER" id="PTHR12652:SF25">
    <property type="entry name" value="MICROBODY (PEROXISOME) PROLIFERATION PROTEIN PEROXIN 11C (EUROFUNG)"/>
    <property type="match status" value="1"/>
</dbReference>
<keyword evidence="7" id="KW-1185">Reference proteome</keyword>
<accession>A0A369JVV5</accession>
<sequence length="313" mass="35364">MSLSKPLTLARLNDLILGTFSHLQPSETLDHLVRFLGTWSGSDKLFMLIQYIAKLLVPILSLRARLQYRAGLRKDPNSAAAVAYGKLESLLGDSRTLWRIWGLLPIVQWLISLERNQQPTRNLLTIERLQGWSMLACGPLEQLAYLCSHGIIPSTLPNIVSLFSSSAKPITLDANVLGIWSTRFWALYVVLQFAHLREDRKLLQLRQRNLRKVKGVGLTVAEKQELRQRWDGYWSELITNLGYLPLTIHWSLEKGLFKNEIWVGVFGLIAAVASFRSGWRATALPSPPSTPDIAEKSEPVEQPEITIGYDVSK</sequence>
<evidence type="ECO:0000313" key="7">
    <source>
        <dbReference type="Proteomes" id="UP000076154"/>
    </source>
</evidence>
<dbReference type="PANTHER" id="PTHR12652">
    <property type="entry name" value="PEROXISOMAL BIOGENESIS FACTOR 11"/>
    <property type="match status" value="1"/>
</dbReference>
<dbReference type="Proteomes" id="UP000076154">
    <property type="component" value="Unassembled WGS sequence"/>
</dbReference>
<dbReference type="STRING" id="39966.A0A369JVV5"/>
<dbReference type="GO" id="GO:0005778">
    <property type="term" value="C:peroxisomal membrane"/>
    <property type="evidence" value="ECO:0007669"/>
    <property type="project" value="UniProtKB-SubCell"/>
</dbReference>
<dbReference type="InterPro" id="IPR008733">
    <property type="entry name" value="PEX11"/>
</dbReference>
<dbReference type="EMBL" id="LUEZ02000040">
    <property type="protein sequence ID" value="RDB25918.1"/>
    <property type="molecule type" value="Genomic_DNA"/>
</dbReference>
<evidence type="ECO:0000313" key="6">
    <source>
        <dbReference type="EMBL" id="RDB25918.1"/>
    </source>
</evidence>
<evidence type="ECO:0000256" key="4">
    <source>
        <dbReference type="ARBA" id="ARBA00046271"/>
    </source>
</evidence>